<evidence type="ECO:0008006" key="3">
    <source>
        <dbReference type="Google" id="ProtNLM"/>
    </source>
</evidence>
<dbReference type="Proteomes" id="UP001059836">
    <property type="component" value="Chromosome"/>
</dbReference>
<dbReference type="SUPFAM" id="SSF47598">
    <property type="entry name" value="Ribbon-helix-helix"/>
    <property type="match status" value="1"/>
</dbReference>
<reference evidence="1" key="1">
    <citation type="journal article" date="2021" name="Nat. Microbiol.">
        <title>Cocultivation of an ultrasmall environmental parasitic bacterium with lytic ability against bacteria associated with wastewater foams.</title>
        <authorList>
            <person name="Batinovic S."/>
            <person name="Rose J.J.A."/>
            <person name="Ratcliffe J."/>
            <person name="Seviour R.J."/>
            <person name="Petrovski S."/>
        </authorList>
    </citation>
    <scope>NUCLEOTIDE SEQUENCE</scope>
    <source>
        <strain evidence="1">CON9</strain>
    </source>
</reference>
<dbReference type="InterPro" id="IPR010985">
    <property type="entry name" value="Ribbon_hlx_hlx"/>
</dbReference>
<dbReference type="EMBL" id="CP045809">
    <property type="protein sequence ID" value="QHN36310.1"/>
    <property type="molecule type" value="Genomic_DNA"/>
</dbReference>
<organism evidence="1 2">
    <name type="scientific">Gordonia pseudamarae</name>
    <dbReference type="NCBI Taxonomy" id="2831662"/>
    <lineage>
        <taxon>Bacteria</taxon>
        <taxon>Bacillati</taxon>
        <taxon>Actinomycetota</taxon>
        <taxon>Actinomycetes</taxon>
        <taxon>Mycobacteriales</taxon>
        <taxon>Gordoniaceae</taxon>
        <taxon>Gordonia</taxon>
    </lineage>
</organism>
<gene>
    <name evidence="1" type="ORF">GII31_16965</name>
</gene>
<sequence>MRTTVDLPAELMRAAKVAAADRGMTLKELVIKALTREVAAGVNDGQRVTFPLIKSDGPRVDMTNSDIEAALDAEEVEKYTR</sequence>
<evidence type="ECO:0000313" key="1">
    <source>
        <dbReference type="EMBL" id="QHN36310.1"/>
    </source>
</evidence>
<keyword evidence="2" id="KW-1185">Reference proteome</keyword>
<protein>
    <recommendedName>
        <fullName evidence="3">Antitoxin</fullName>
    </recommendedName>
</protein>
<dbReference type="RefSeq" id="WP_213244570.1">
    <property type="nucleotide sequence ID" value="NZ_CP045806.1"/>
</dbReference>
<name>A0ABX6IM92_9ACTN</name>
<proteinExistence type="predicted"/>
<accession>A0ABX6IM92</accession>
<evidence type="ECO:0000313" key="2">
    <source>
        <dbReference type="Proteomes" id="UP001059836"/>
    </source>
</evidence>